<evidence type="ECO:0000259" key="3">
    <source>
        <dbReference type="Pfam" id="PF14748"/>
    </source>
</evidence>
<dbReference type="Pfam" id="PF14748">
    <property type="entry name" value="P5CR_dimer"/>
    <property type="match status" value="1"/>
</dbReference>
<evidence type="ECO:0000256" key="2">
    <source>
        <dbReference type="ARBA" id="ARBA00023002"/>
    </source>
</evidence>
<dbReference type="InterPro" id="IPR000304">
    <property type="entry name" value="Pyrroline-COOH_reductase"/>
</dbReference>
<dbReference type="EMBL" id="MCFA01000057">
    <property type="protein sequence ID" value="ORY11778.1"/>
    <property type="molecule type" value="Genomic_DNA"/>
</dbReference>
<evidence type="ECO:0000256" key="1">
    <source>
        <dbReference type="ARBA" id="ARBA00005525"/>
    </source>
</evidence>
<accession>A0A1Y1ZNH9</accession>
<dbReference type="PIRSF" id="PIRSF000193">
    <property type="entry name" value="Pyrrol-5-carb_rd"/>
    <property type="match status" value="1"/>
</dbReference>
<proteinExistence type="inferred from homology"/>
<protein>
    <submittedName>
        <fullName evidence="4">Pyrroline-5-carboxylate reductase dimerization-domain-containing protein</fullName>
    </submittedName>
</protein>
<organism evidence="4 5">
    <name type="scientific">Clohesyomyces aquaticus</name>
    <dbReference type="NCBI Taxonomy" id="1231657"/>
    <lineage>
        <taxon>Eukaryota</taxon>
        <taxon>Fungi</taxon>
        <taxon>Dikarya</taxon>
        <taxon>Ascomycota</taxon>
        <taxon>Pezizomycotina</taxon>
        <taxon>Dothideomycetes</taxon>
        <taxon>Pleosporomycetidae</taxon>
        <taxon>Pleosporales</taxon>
        <taxon>Lindgomycetaceae</taxon>
        <taxon>Clohesyomyces</taxon>
    </lineage>
</organism>
<dbReference type="GO" id="GO:0055129">
    <property type="term" value="P:L-proline biosynthetic process"/>
    <property type="evidence" value="ECO:0007669"/>
    <property type="project" value="TreeGrafter"/>
</dbReference>
<dbReference type="Proteomes" id="UP000193144">
    <property type="component" value="Unassembled WGS sequence"/>
</dbReference>
<dbReference type="PANTHER" id="PTHR11645">
    <property type="entry name" value="PYRROLINE-5-CARBOXYLATE REDUCTASE"/>
    <property type="match status" value="1"/>
</dbReference>
<keyword evidence="2" id="KW-0560">Oxidoreductase</keyword>
<dbReference type="HAMAP" id="MF_01925">
    <property type="entry name" value="P5C_reductase"/>
    <property type="match status" value="1"/>
</dbReference>
<dbReference type="Gene3D" id="1.10.3730.10">
    <property type="entry name" value="ProC C-terminal domain-like"/>
    <property type="match status" value="1"/>
</dbReference>
<dbReference type="InterPro" id="IPR008927">
    <property type="entry name" value="6-PGluconate_DH-like_C_sf"/>
</dbReference>
<dbReference type="OrthoDB" id="10263291at2759"/>
<gene>
    <name evidence="4" type="ORF">BCR34DRAFT_483587</name>
</gene>
<reference evidence="4 5" key="1">
    <citation type="submission" date="2016-07" db="EMBL/GenBank/DDBJ databases">
        <title>Pervasive Adenine N6-methylation of Active Genes in Fungi.</title>
        <authorList>
            <consortium name="DOE Joint Genome Institute"/>
            <person name="Mondo S.J."/>
            <person name="Dannebaum R.O."/>
            <person name="Kuo R.C."/>
            <person name="Labutti K."/>
            <person name="Haridas S."/>
            <person name="Kuo A."/>
            <person name="Salamov A."/>
            <person name="Ahrendt S.R."/>
            <person name="Lipzen A."/>
            <person name="Sullivan W."/>
            <person name="Andreopoulos W.B."/>
            <person name="Clum A."/>
            <person name="Lindquist E."/>
            <person name="Daum C."/>
            <person name="Ramamoorthy G.K."/>
            <person name="Gryganskyi A."/>
            <person name="Culley D."/>
            <person name="Magnuson J.K."/>
            <person name="James T.Y."/>
            <person name="O'Malley M.A."/>
            <person name="Stajich J.E."/>
            <person name="Spatafora J.W."/>
            <person name="Visel A."/>
            <person name="Grigoriev I.V."/>
        </authorList>
    </citation>
    <scope>NUCLEOTIDE SEQUENCE [LARGE SCALE GENOMIC DNA]</scope>
    <source>
        <strain evidence="4 5">CBS 115471</strain>
    </source>
</reference>
<feature type="domain" description="Pyrroline-5-carboxylate reductase dimerisation" evidence="3">
    <location>
        <begin position="200"/>
        <end position="304"/>
    </location>
</feature>
<evidence type="ECO:0000313" key="4">
    <source>
        <dbReference type="EMBL" id="ORY11778.1"/>
    </source>
</evidence>
<sequence>MHFVQPSRTTTHLTFVGGGTLACAILDGLSEQAASTALRPSQRTDYSVSITVRRQECIEQISKRYPGAYVTDNNDDEKLWLFDHAPAVHIILICTKPHSTSDVCERIRLAHDKSCPPCQNLPVVVTMCPGITISKLETWLRLGKNQNSFTVVRTMPNTPVSIRQGATAFFTSEHATDEEVESVVALFRVFSPCVERLLEENLLDVAAAVSGSGPAYIFQLYKCLVAAGVECGLPEGLARALVTQTGVGSSLLANNQAEVPLQKMIRDVCVPGGSTEKGMKSLEDAGFQAAVANAVSRSLEANRAMG</sequence>
<dbReference type="InterPro" id="IPR036291">
    <property type="entry name" value="NAD(P)-bd_dom_sf"/>
</dbReference>
<name>A0A1Y1ZNH9_9PLEO</name>
<keyword evidence="5" id="KW-1185">Reference proteome</keyword>
<dbReference type="GO" id="GO:0004735">
    <property type="term" value="F:pyrroline-5-carboxylate reductase activity"/>
    <property type="evidence" value="ECO:0007669"/>
    <property type="project" value="InterPro"/>
</dbReference>
<comment type="caution">
    <text evidence="4">The sequence shown here is derived from an EMBL/GenBank/DDBJ whole genome shotgun (WGS) entry which is preliminary data.</text>
</comment>
<dbReference type="AlphaFoldDB" id="A0A1Y1ZNH9"/>
<evidence type="ECO:0000313" key="5">
    <source>
        <dbReference type="Proteomes" id="UP000193144"/>
    </source>
</evidence>
<comment type="similarity">
    <text evidence="1">Belongs to the pyrroline-5-carboxylate reductase family.</text>
</comment>
<dbReference type="Gene3D" id="3.40.50.720">
    <property type="entry name" value="NAD(P)-binding Rossmann-like Domain"/>
    <property type="match status" value="1"/>
</dbReference>
<dbReference type="SUPFAM" id="SSF48179">
    <property type="entry name" value="6-phosphogluconate dehydrogenase C-terminal domain-like"/>
    <property type="match status" value="1"/>
</dbReference>
<dbReference type="SUPFAM" id="SSF51735">
    <property type="entry name" value="NAD(P)-binding Rossmann-fold domains"/>
    <property type="match status" value="1"/>
</dbReference>
<dbReference type="STRING" id="1231657.A0A1Y1ZNH9"/>
<dbReference type="PANTHER" id="PTHR11645:SF0">
    <property type="entry name" value="PYRROLINE-5-CARBOXYLATE REDUCTASE 3"/>
    <property type="match status" value="1"/>
</dbReference>
<dbReference type="InterPro" id="IPR029036">
    <property type="entry name" value="P5CR_dimer"/>
</dbReference>